<evidence type="ECO:0000259" key="1">
    <source>
        <dbReference type="Pfam" id="PF09361"/>
    </source>
</evidence>
<dbReference type="EMBL" id="BFBR01000004">
    <property type="protein sequence ID" value="GBF57795.1"/>
    <property type="molecule type" value="Genomic_DNA"/>
</dbReference>
<dbReference type="Pfam" id="PF09361">
    <property type="entry name" value="Phasin_2"/>
    <property type="match status" value="1"/>
</dbReference>
<dbReference type="RefSeq" id="WP_108984678.1">
    <property type="nucleotide sequence ID" value="NZ_BFBR01000004.1"/>
</dbReference>
<comment type="caution">
    <text evidence="2">The sequence shown here is derived from an EMBL/GenBank/DDBJ whole genome shotgun (WGS) entry which is preliminary data.</text>
</comment>
<dbReference type="OrthoDB" id="8479795at2"/>
<protein>
    <recommendedName>
        <fullName evidence="1">Phasin domain-containing protein</fullName>
    </recommendedName>
</protein>
<name>A0A2P2E9Q9_9PROT</name>
<organism evidence="2 3">
    <name type="scientific">Candidatus Phycosocius bacilliformis</name>
    <dbReference type="NCBI Taxonomy" id="1445552"/>
    <lineage>
        <taxon>Bacteria</taxon>
        <taxon>Pseudomonadati</taxon>
        <taxon>Pseudomonadota</taxon>
        <taxon>Alphaproteobacteria</taxon>
        <taxon>Caulobacterales</taxon>
        <taxon>Caulobacterales incertae sedis</taxon>
        <taxon>Candidatus Phycosocius</taxon>
    </lineage>
</organism>
<reference evidence="2 3" key="1">
    <citation type="journal article" date="2018" name="Genome Announc.">
        <title>Draft Genome Sequence of "Candidatus Phycosocius bacilliformis," an Alphaproteobacterial Ectosymbiont of the Hydrocarbon-Producing Green Alga Botryococcus braunii.</title>
        <authorList>
            <person name="Tanabe Y."/>
            <person name="Yamaguchi H."/>
            <person name="Watanabe M.M."/>
        </authorList>
    </citation>
    <scope>NUCLEOTIDE SEQUENCE [LARGE SCALE GENOMIC DNA]</scope>
    <source>
        <strain evidence="2 3">BOTRYCO-2</strain>
    </source>
</reference>
<evidence type="ECO:0000313" key="3">
    <source>
        <dbReference type="Proteomes" id="UP000245086"/>
    </source>
</evidence>
<proteinExistence type="predicted"/>
<dbReference type="Proteomes" id="UP000245086">
    <property type="component" value="Unassembled WGS sequence"/>
</dbReference>
<keyword evidence="3" id="KW-1185">Reference proteome</keyword>
<feature type="domain" description="Phasin" evidence="1">
    <location>
        <begin position="58"/>
        <end position="152"/>
    </location>
</feature>
<dbReference type="InterPro" id="IPR018968">
    <property type="entry name" value="Phasin"/>
</dbReference>
<gene>
    <name evidence="2" type="ORF">PbB2_01465</name>
</gene>
<accession>A0A2P2E9Q9</accession>
<evidence type="ECO:0000313" key="2">
    <source>
        <dbReference type="EMBL" id="GBF57795.1"/>
    </source>
</evidence>
<sequence>MTDKTKKSAHSFGDATTTLGTTMTAQTDQMIALTKANLEKMAGHSRVAMERTMKTVDTLSDVTKGNLEAILESSQIASTAFQSLTQESAEYSKQSLQRAAAATQAMMQVQSVTEFLMVQREYAMTELAIGMAEIAKVSQAMFTNMTAIYEPLLKRASSAMASKD</sequence>
<dbReference type="AlphaFoldDB" id="A0A2P2E9Q9"/>